<dbReference type="AlphaFoldDB" id="A0A7J0H9U8"/>
<organism evidence="2 3">
    <name type="scientific">Actinidia rufa</name>
    <dbReference type="NCBI Taxonomy" id="165716"/>
    <lineage>
        <taxon>Eukaryota</taxon>
        <taxon>Viridiplantae</taxon>
        <taxon>Streptophyta</taxon>
        <taxon>Embryophyta</taxon>
        <taxon>Tracheophyta</taxon>
        <taxon>Spermatophyta</taxon>
        <taxon>Magnoliopsida</taxon>
        <taxon>eudicotyledons</taxon>
        <taxon>Gunneridae</taxon>
        <taxon>Pentapetalae</taxon>
        <taxon>asterids</taxon>
        <taxon>Ericales</taxon>
        <taxon>Actinidiaceae</taxon>
        <taxon>Actinidia</taxon>
    </lineage>
</organism>
<gene>
    <name evidence="2" type="ORF">Acr_28g0005970</name>
</gene>
<accession>A0A7J0H9U8</accession>
<proteinExistence type="predicted"/>
<comment type="caution">
    <text evidence="2">The sequence shown here is derived from an EMBL/GenBank/DDBJ whole genome shotgun (WGS) entry which is preliminary data.</text>
</comment>
<evidence type="ECO:0000313" key="2">
    <source>
        <dbReference type="EMBL" id="GFZ19892.1"/>
    </source>
</evidence>
<name>A0A7J0H9U8_9ERIC</name>
<keyword evidence="3" id="KW-1185">Reference proteome</keyword>
<feature type="compositionally biased region" description="Polar residues" evidence="1">
    <location>
        <begin position="62"/>
        <end position="77"/>
    </location>
</feature>
<dbReference type="EMBL" id="BJWL01000028">
    <property type="protein sequence ID" value="GFZ19892.1"/>
    <property type="molecule type" value="Genomic_DNA"/>
</dbReference>
<evidence type="ECO:0000256" key="1">
    <source>
        <dbReference type="SAM" id="MobiDB-lite"/>
    </source>
</evidence>
<protein>
    <submittedName>
        <fullName evidence="2">Dynamin-related protein 3A</fullName>
    </submittedName>
</protein>
<evidence type="ECO:0000313" key="3">
    <source>
        <dbReference type="Proteomes" id="UP000585474"/>
    </source>
</evidence>
<reference evidence="2 3" key="1">
    <citation type="submission" date="2019-07" db="EMBL/GenBank/DDBJ databases">
        <title>De Novo Assembly of kiwifruit Actinidia rufa.</title>
        <authorList>
            <person name="Sugita-Konishi S."/>
            <person name="Sato K."/>
            <person name="Mori E."/>
            <person name="Abe Y."/>
            <person name="Kisaki G."/>
            <person name="Hamano K."/>
            <person name="Suezawa K."/>
            <person name="Otani M."/>
            <person name="Fukuda T."/>
            <person name="Manabe T."/>
            <person name="Gomi K."/>
            <person name="Tabuchi M."/>
            <person name="Akimitsu K."/>
            <person name="Kataoka I."/>
        </authorList>
    </citation>
    <scope>NUCLEOTIDE SEQUENCE [LARGE SCALE GENOMIC DNA]</scope>
    <source>
        <strain evidence="3">cv. Fuchu</strain>
    </source>
</reference>
<dbReference type="OrthoDB" id="1705764at2759"/>
<sequence length="90" mass="9951">MDYINSSHPNFIGGKKAVELALQQQRSLQDADDVEKVSISEQGRKSQPEKISISEQGRKSQPVLSNQGTHPQSNNDKPGSVGKLFYLIEL</sequence>
<feature type="region of interest" description="Disordered" evidence="1">
    <location>
        <begin position="27"/>
        <end position="81"/>
    </location>
</feature>
<dbReference type="Proteomes" id="UP000585474">
    <property type="component" value="Unassembled WGS sequence"/>
</dbReference>
<feature type="compositionally biased region" description="Basic and acidic residues" evidence="1">
    <location>
        <begin position="34"/>
        <end position="48"/>
    </location>
</feature>